<keyword evidence="9" id="KW-1185">Reference proteome</keyword>
<evidence type="ECO:0000259" key="7">
    <source>
        <dbReference type="PROSITE" id="PS50853"/>
    </source>
</evidence>
<keyword evidence="5" id="KW-0472">Membrane</keyword>
<dbReference type="Proteomes" id="UP001642483">
    <property type="component" value="Unassembled WGS sequence"/>
</dbReference>
<proteinExistence type="predicted"/>
<evidence type="ECO:0000313" key="8">
    <source>
        <dbReference type="EMBL" id="CAK8675129.1"/>
    </source>
</evidence>
<comment type="caution">
    <text evidence="8">The sequence shown here is derived from an EMBL/GenBank/DDBJ whole genome shotgun (WGS) entry which is preliminary data.</text>
</comment>
<gene>
    <name evidence="8" type="ORF">CVLEPA_LOCUS4746</name>
</gene>
<dbReference type="InterPro" id="IPR013098">
    <property type="entry name" value="Ig_I-set"/>
</dbReference>
<organism evidence="8 9">
    <name type="scientific">Clavelina lepadiformis</name>
    <name type="common">Light-bulb sea squirt</name>
    <name type="synonym">Ascidia lepadiformis</name>
    <dbReference type="NCBI Taxonomy" id="159417"/>
    <lineage>
        <taxon>Eukaryota</taxon>
        <taxon>Metazoa</taxon>
        <taxon>Chordata</taxon>
        <taxon>Tunicata</taxon>
        <taxon>Ascidiacea</taxon>
        <taxon>Aplousobranchia</taxon>
        <taxon>Clavelinidae</taxon>
        <taxon>Clavelina</taxon>
    </lineage>
</organism>
<evidence type="ECO:0000256" key="5">
    <source>
        <dbReference type="SAM" id="Phobius"/>
    </source>
</evidence>
<keyword evidence="5" id="KW-0812">Transmembrane</keyword>
<feature type="domain" description="Fibronectin type-III" evidence="7">
    <location>
        <begin position="603"/>
        <end position="708"/>
    </location>
</feature>
<dbReference type="CDD" id="cd00063">
    <property type="entry name" value="FN3"/>
    <property type="match status" value="4"/>
</dbReference>
<dbReference type="PROSITE" id="PS50835">
    <property type="entry name" value="IG_LIKE"/>
    <property type="match status" value="4"/>
</dbReference>
<dbReference type="InterPro" id="IPR003599">
    <property type="entry name" value="Ig_sub"/>
</dbReference>
<dbReference type="Pfam" id="PF07679">
    <property type="entry name" value="I-set"/>
    <property type="match status" value="2"/>
</dbReference>
<feature type="transmembrane region" description="Helical" evidence="5">
    <location>
        <begin position="1011"/>
        <end position="1035"/>
    </location>
</feature>
<dbReference type="SMART" id="SM00408">
    <property type="entry name" value="IGc2"/>
    <property type="match status" value="3"/>
</dbReference>
<dbReference type="Pfam" id="PF00041">
    <property type="entry name" value="fn3"/>
    <property type="match status" value="2"/>
</dbReference>
<evidence type="ECO:0000256" key="3">
    <source>
        <dbReference type="ARBA" id="ARBA00023319"/>
    </source>
</evidence>
<dbReference type="PROSITE" id="PS50853">
    <property type="entry name" value="FN3"/>
    <property type="match status" value="4"/>
</dbReference>
<dbReference type="PANTHER" id="PTHR44170">
    <property type="entry name" value="PROTEIN SIDEKICK"/>
    <property type="match status" value="1"/>
</dbReference>
<evidence type="ECO:0000313" key="9">
    <source>
        <dbReference type="Proteomes" id="UP001642483"/>
    </source>
</evidence>
<reference evidence="8 9" key="1">
    <citation type="submission" date="2024-02" db="EMBL/GenBank/DDBJ databases">
        <authorList>
            <person name="Daric V."/>
            <person name="Darras S."/>
        </authorList>
    </citation>
    <scope>NUCLEOTIDE SEQUENCE [LARGE SCALE GENOMIC DNA]</scope>
</reference>
<evidence type="ECO:0000256" key="2">
    <source>
        <dbReference type="ARBA" id="ARBA00023157"/>
    </source>
</evidence>
<feature type="domain" description="Ig-like" evidence="6">
    <location>
        <begin position="300"/>
        <end position="384"/>
    </location>
</feature>
<dbReference type="SUPFAM" id="SSF49265">
    <property type="entry name" value="Fibronectin type III"/>
    <property type="match status" value="3"/>
</dbReference>
<feature type="domain" description="Fibronectin type-III" evidence="7">
    <location>
        <begin position="910"/>
        <end position="1007"/>
    </location>
</feature>
<protein>
    <submittedName>
        <fullName evidence="8">Uncharacterized protein</fullName>
    </submittedName>
</protein>
<dbReference type="Pfam" id="PF13927">
    <property type="entry name" value="Ig_3"/>
    <property type="match status" value="1"/>
</dbReference>
<evidence type="ECO:0000259" key="6">
    <source>
        <dbReference type="PROSITE" id="PS50835"/>
    </source>
</evidence>
<dbReference type="CDD" id="cd00096">
    <property type="entry name" value="Ig"/>
    <property type="match status" value="1"/>
</dbReference>
<feature type="domain" description="Fibronectin type-III" evidence="7">
    <location>
        <begin position="493"/>
        <end position="602"/>
    </location>
</feature>
<feature type="compositionally biased region" description="Low complexity" evidence="4">
    <location>
        <begin position="1301"/>
        <end position="1312"/>
    </location>
</feature>
<feature type="region of interest" description="Disordered" evidence="4">
    <location>
        <begin position="1207"/>
        <end position="1236"/>
    </location>
</feature>
<dbReference type="Gene3D" id="2.60.40.10">
    <property type="entry name" value="Immunoglobulins"/>
    <property type="match status" value="8"/>
</dbReference>
<dbReference type="SMART" id="SM00060">
    <property type="entry name" value="FN3"/>
    <property type="match status" value="5"/>
</dbReference>
<evidence type="ECO:0000256" key="4">
    <source>
        <dbReference type="SAM" id="MobiDB-lite"/>
    </source>
</evidence>
<accession>A0ABP0F600</accession>
<name>A0ABP0F600_CLALP</name>
<dbReference type="InterPro" id="IPR003961">
    <property type="entry name" value="FN3_dom"/>
</dbReference>
<dbReference type="InterPro" id="IPR036179">
    <property type="entry name" value="Ig-like_dom_sf"/>
</dbReference>
<feature type="domain" description="Ig-like" evidence="6">
    <location>
        <begin position="51"/>
        <end position="191"/>
    </location>
</feature>
<dbReference type="SUPFAM" id="SSF48726">
    <property type="entry name" value="Immunoglobulin"/>
    <property type="match status" value="4"/>
</dbReference>
<keyword evidence="1" id="KW-0677">Repeat</keyword>
<feature type="domain" description="Fibronectin type-III" evidence="7">
    <location>
        <begin position="812"/>
        <end position="909"/>
    </location>
</feature>
<dbReference type="InterPro" id="IPR013783">
    <property type="entry name" value="Ig-like_fold"/>
</dbReference>
<dbReference type="EMBL" id="CAWYQH010000013">
    <property type="protein sequence ID" value="CAK8675129.1"/>
    <property type="molecule type" value="Genomic_DNA"/>
</dbReference>
<dbReference type="InterPro" id="IPR036116">
    <property type="entry name" value="FN3_sf"/>
</dbReference>
<dbReference type="PANTHER" id="PTHR44170:SF54">
    <property type="entry name" value="FI24025P1"/>
    <property type="match status" value="1"/>
</dbReference>
<feature type="region of interest" description="Disordered" evidence="4">
    <location>
        <begin position="1291"/>
        <end position="1312"/>
    </location>
</feature>
<evidence type="ECO:0000256" key="1">
    <source>
        <dbReference type="ARBA" id="ARBA00022737"/>
    </source>
</evidence>
<sequence>MLWGKINNLKMDVTTVLKELMLVAWRCRCYTIVFIFLLLTDIAKSLEVQVPATVVKLRINDNLNGKAALYAKRGGSVQIPCTVSTTAKTPASVQWTHNGIPLLATSSQSPTTSNPFYSVVYAAGISKDSSPPMPDLTCLNTVLPQIDQNGAISNGNTFSVFTNGSLLITNFTNSHTGCYQCNVSSDGQTILGRVIKVKLKGLPSAIIQPKSLSIVQGYPARFKCNAPEEGHNHYSWFINGKKLPQNNNYVALDTGVLQILQVKSSNISYVRCAVANAFGSVFSRRASLTIHKEDVETLSQSLSVSATVVAKRQGNATLDCMFNGLQESVQYEWKRSDGRRLQSKCRKIHGNLHISNVVAKDAGTYICRAKLPSSSTSFVEKRVRLTVNSLYAPEFSKPYEEYTTLFLSTVKLSCKVDGLPTPKVSWYRNGIERLSSGKMLIDEEPSFGSNSFLIRHPQLKDEGYYQCFASNTVGSAVRTMRVNISNRAVCMDTVRNLTVPKDNITSDSVVVRWLHIKDSAINVYFVLRESEKDFKKELREPSRICNQETGWCDFTLFNLKAFTKYRISVHAMARKHTNETTASNTNVPCIESEPVLITTSESIPTRIYGKNDITNRPFGPHRLLLSWPELPLEQRRGRILYYRVVYTPIGQSKNVVTDVAALDVPTQYAMITGLKPNTPYGVNIYPATRAGYPEGDGISLSVNRTHESSPNKCSSELHKFVAEGEISPNGSLTVNWTKPLSVLVQSFLVNVTDRFGYHKNLSAQPNMSSVGFNHLNPLEFYEVSVTVISNETKTCLNATTAVFPGSRSDSTTPYIQSVSSPSWNKLSLNWSYQPTWYADQPILSYVVRCEKSSSSKVTFINSNETFATISGLDALTDYDLSVKVVFKTSVAGRNVTGFSPRWKATTLPQKPTVPRGLNFSVVDHYVTVYWLPPLHAQDEINYIVKYSKTNSSDEWSNPLRKPLYDTSVKLSVDHESQFTVRVRANNSAGQSPYVETHFAFEDEVDESSPVLLIYLVVIGVTVLLCLLAILIICFFKFDLTSCRSCNCCLQALLNLMRKHQERIHVERTPSNNREELGALMKKHDQTATVMNGIVANGAKHDRNGQADRSLGGNGIRTKSNGFVANGIRKLSDRGHHSAADDPDSPLRNQSRDLLLNMTLQRSWKDHTDNMIMVLFNKNRVSRTNSAQSQNTAKDQVLMSVPIPKHSFNGFNGVRSSQGQVSNNTKPPPPSNKKNKYTIDEVGSAAADEGMPTYSDGIDDCLCDEVDHITSISNGKCFHGDSDPSCALLEKRRKNPSPKMPPSSSFDSASPASEFVQEMTTLLDSLC</sequence>
<dbReference type="SMART" id="SM00409">
    <property type="entry name" value="IG"/>
    <property type="match status" value="4"/>
</dbReference>
<feature type="domain" description="Ig-like" evidence="6">
    <location>
        <begin position="393"/>
        <end position="485"/>
    </location>
</feature>
<keyword evidence="2" id="KW-1015">Disulfide bond</keyword>
<keyword evidence="5" id="KW-1133">Transmembrane helix</keyword>
<dbReference type="InterPro" id="IPR007110">
    <property type="entry name" value="Ig-like_dom"/>
</dbReference>
<dbReference type="InterPro" id="IPR003598">
    <property type="entry name" value="Ig_sub2"/>
</dbReference>
<keyword evidence="3" id="KW-0393">Immunoglobulin domain</keyword>
<feature type="domain" description="Ig-like" evidence="6">
    <location>
        <begin position="203"/>
        <end position="289"/>
    </location>
</feature>